<evidence type="ECO:0000313" key="4">
    <source>
        <dbReference type="Proteomes" id="UP000295710"/>
    </source>
</evidence>
<dbReference type="AlphaFoldDB" id="A0A4V2WS62"/>
<feature type="compositionally biased region" description="Polar residues" evidence="1">
    <location>
        <begin position="65"/>
        <end position="75"/>
    </location>
</feature>
<evidence type="ECO:0000256" key="2">
    <source>
        <dbReference type="SAM" id="Phobius"/>
    </source>
</evidence>
<sequence>MHINWKLRLGNKVTLTAIIMALLSLVYQLLGMASIVPPVSESQLVETAGMVINLLVLLGIVTDPTTEGVSDSQKALTYDQPKQKEQP</sequence>
<feature type="transmembrane region" description="Helical" evidence="2">
    <location>
        <begin position="12"/>
        <end position="30"/>
    </location>
</feature>
<gene>
    <name evidence="3" type="ORF">E1963_17450</name>
</gene>
<dbReference type="Proteomes" id="UP000295710">
    <property type="component" value="Unassembled WGS sequence"/>
</dbReference>
<accession>A0A4V2WS62</accession>
<evidence type="ECO:0000313" key="3">
    <source>
        <dbReference type="EMBL" id="TDA20360.1"/>
    </source>
</evidence>
<protein>
    <submittedName>
        <fullName evidence="3">Phage holin</fullName>
    </submittedName>
</protein>
<dbReference type="Pfam" id="PF04531">
    <property type="entry name" value="Phage_holin_1"/>
    <property type="match status" value="1"/>
</dbReference>
<comment type="caution">
    <text evidence="3">The sequence shown here is derived from an EMBL/GenBank/DDBJ whole genome shotgun (WGS) entry which is preliminary data.</text>
</comment>
<name>A0A4V2WS62_9FIRM</name>
<keyword evidence="2" id="KW-0812">Transmembrane</keyword>
<dbReference type="NCBIfam" id="TIGR01598">
    <property type="entry name" value="holin_phiLC3"/>
    <property type="match status" value="1"/>
</dbReference>
<reference evidence="3 4" key="1">
    <citation type="journal article" date="2016" name="Nat. Microbiol.">
        <title>The Mouse Intestinal Bacterial Collection (miBC) provides host-specific insight into cultured diversity and functional potential of the gut microbiota.</title>
        <authorList>
            <person name="Lagkouvardos I."/>
            <person name="Pukall R."/>
            <person name="Abt B."/>
            <person name="Foesel B.U."/>
            <person name="Meier-Kolthoff J.P."/>
            <person name="Kumar N."/>
            <person name="Bresciani A."/>
            <person name="Martinez I."/>
            <person name="Just S."/>
            <person name="Ziegler C."/>
            <person name="Brugiroux S."/>
            <person name="Garzetti D."/>
            <person name="Wenning M."/>
            <person name="Bui T.P."/>
            <person name="Wang J."/>
            <person name="Hugenholtz F."/>
            <person name="Plugge C.M."/>
            <person name="Peterson D.A."/>
            <person name="Hornef M.W."/>
            <person name="Baines J.F."/>
            <person name="Smidt H."/>
            <person name="Walter J."/>
            <person name="Kristiansen K."/>
            <person name="Nielsen H.B."/>
            <person name="Haller D."/>
            <person name="Overmann J."/>
            <person name="Stecher B."/>
            <person name="Clavel T."/>
        </authorList>
    </citation>
    <scope>NUCLEOTIDE SEQUENCE [LARGE SCALE GENOMIC DNA]</scope>
    <source>
        <strain evidence="3 4">DSM 28560</strain>
    </source>
</reference>
<keyword evidence="2" id="KW-0472">Membrane</keyword>
<keyword evidence="4" id="KW-1185">Reference proteome</keyword>
<dbReference type="InterPro" id="IPR006485">
    <property type="entry name" value="Phage-like_holin"/>
</dbReference>
<dbReference type="RefSeq" id="WP_132280806.1">
    <property type="nucleotide sequence ID" value="NZ_JAOBST010000033.1"/>
</dbReference>
<proteinExistence type="predicted"/>
<evidence type="ECO:0000256" key="1">
    <source>
        <dbReference type="SAM" id="MobiDB-lite"/>
    </source>
</evidence>
<keyword evidence="2" id="KW-1133">Transmembrane helix</keyword>
<dbReference type="EMBL" id="SMMX01000023">
    <property type="protein sequence ID" value="TDA20360.1"/>
    <property type="molecule type" value="Genomic_DNA"/>
</dbReference>
<organism evidence="3 4">
    <name type="scientific">Extibacter muris</name>
    <dbReference type="NCBI Taxonomy" id="1796622"/>
    <lineage>
        <taxon>Bacteria</taxon>
        <taxon>Bacillati</taxon>
        <taxon>Bacillota</taxon>
        <taxon>Clostridia</taxon>
        <taxon>Lachnospirales</taxon>
        <taxon>Lachnospiraceae</taxon>
        <taxon>Extibacter</taxon>
    </lineage>
</organism>
<feature type="region of interest" description="Disordered" evidence="1">
    <location>
        <begin position="65"/>
        <end position="87"/>
    </location>
</feature>